<keyword evidence="3" id="KW-0809">Transit peptide</keyword>
<dbReference type="Gene3D" id="4.10.95.10">
    <property type="entry name" value="Cytochrome c oxidase, subunit VIa"/>
    <property type="match status" value="1"/>
</dbReference>
<name>A0A5M3N7K3_CONPW</name>
<dbReference type="OrthoDB" id="5947505at2759"/>
<dbReference type="SUPFAM" id="SSF81411">
    <property type="entry name" value="Mitochondrial cytochrome c oxidase subunit VIa"/>
    <property type="match status" value="1"/>
</dbReference>
<dbReference type="AlphaFoldDB" id="A0A5M3N7K3"/>
<dbReference type="EMBL" id="JH711573">
    <property type="protein sequence ID" value="EIW86815.1"/>
    <property type="molecule type" value="Genomic_DNA"/>
</dbReference>
<dbReference type="Pfam" id="PF02046">
    <property type="entry name" value="COX6A"/>
    <property type="match status" value="1"/>
</dbReference>
<dbReference type="KEGG" id="cput:CONPUDRAFT_148862"/>
<dbReference type="OMA" id="KLPWMVD"/>
<comment type="subcellular location">
    <subcellularLocation>
        <location evidence="1">Mitochondrion inner membrane</location>
    </subcellularLocation>
</comment>
<organism evidence="7 8">
    <name type="scientific">Coniophora puteana (strain RWD-64-598)</name>
    <name type="common">Brown rot fungus</name>
    <dbReference type="NCBI Taxonomy" id="741705"/>
    <lineage>
        <taxon>Eukaryota</taxon>
        <taxon>Fungi</taxon>
        <taxon>Dikarya</taxon>
        <taxon>Basidiomycota</taxon>
        <taxon>Agaricomycotina</taxon>
        <taxon>Agaricomycetes</taxon>
        <taxon>Agaricomycetidae</taxon>
        <taxon>Boletales</taxon>
        <taxon>Coniophorineae</taxon>
        <taxon>Coniophoraceae</taxon>
        <taxon>Coniophora</taxon>
    </lineage>
</organism>
<protein>
    <submittedName>
        <fullName evidence="7">Mitochondrial cytochrome c oxidase subunit VIa</fullName>
    </submittedName>
</protein>
<proteinExistence type="inferred from homology"/>
<evidence type="ECO:0000313" key="8">
    <source>
        <dbReference type="Proteomes" id="UP000053558"/>
    </source>
</evidence>
<evidence type="ECO:0000256" key="1">
    <source>
        <dbReference type="ARBA" id="ARBA00004273"/>
    </source>
</evidence>
<dbReference type="InterPro" id="IPR001349">
    <property type="entry name" value="Cyt_c_oxidase_su6a"/>
</dbReference>
<keyword evidence="4" id="KW-0496">Mitochondrion</keyword>
<reference evidence="8" key="1">
    <citation type="journal article" date="2012" name="Science">
        <title>The Paleozoic origin of enzymatic lignin decomposition reconstructed from 31 fungal genomes.</title>
        <authorList>
            <person name="Floudas D."/>
            <person name="Binder M."/>
            <person name="Riley R."/>
            <person name="Barry K."/>
            <person name="Blanchette R.A."/>
            <person name="Henrissat B."/>
            <person name="Martinez A.T."/>
            <person name="Otillar R."/>
            <person name="Spatafora J.W."/>
            <person name="Yadav J.S."/>
            <person name="Aerts A."/>
            <person name="Benoit I."/>
            <person name="Boyd A."/>
            <person name="Carlson A."/>
            <person name="Copeland A."/>
            <person name="Coutinho P.M."/>
            <person name="de Vries R.P."/>
            <person name="Ferreira P."/>
            <person name="Findley K."/>
            <person name="Foster B."/>
            <person name="Gaskell J."/>
            <person name="Glotzer D."/>
            <person name="Gorecki P."/>
            <person name="Heitman J."/>
            <person name="Hesse C."/>
            <person name="Hori C."/>
            <person name="Igarashi K."/>
            <person name="Jurgens J.A."/>
            <person name="Kallen N."/>
            <person name="Kersten P."/>
            <person name="Kohler A."/>
            <person name="Kuees U."/>
            <person name="Kumar T.K.A."/>
            <person name="Kuo A."/>
            <person name="LaButti K."/>
            <person name="Larrondo L.F."/>
            <person name="Lindquist E."/>
            <person name="Ling A."/>
            <person name="Lombard V."/>
            <person name="Lucas S."/>
            <person name="Lundell T."/>
            <person name="Martin R."/>
            <person name="McLaughlin D.J."/>
            <person name="Morgenstern I."/>
            <person name="Morin E."/>
            <person name="Murat C."/>
            <person name="Nagy L.G."/>
            <person name="Nolan M."/>
            <person name="Ohm R.A."/>
            <person name="Patyshakuliyeva A."/>
            <person name="Rokas A."/>
            <person name="Ruiz-Duenas F.J."/>
            <person name="Sabat G."/>
            <person name="Salamov A."/>
            <person name="Samejima M."/>
            <person name="Schmutz J."/>
            <person name="Slot J.C."/>
            <person name="St John F."/>
            <person name="Stenlid J."/>
            <person name="Sun H."/>
            <person name="Sun S."/>
            <person name="Syed K."/>
            <person name="Tsang A."/>
            <person name="Wiebenga A."/>
            <person name="Young D."/>
            <person name="Pisabarro A."/>
            <person name="Eastwood D.C."/>
            <person name="Martin F."/>
            <person name="Cullen D."/>
            <person name="Grigoriev I.V."/>
            <person name="Hibbett D.S."/>
        </authorList>
    </citation>
    <scope>NUCLEOTIDE SEQUENCE [LARGE SCALE GENOMIC DNA]</scope>
    <source>
        <strain evidence="8">RWD-64-598 SS2</strain>
    </source>
</reference>
<keyword evidence="5" id="KW-0472">Membrane</keyword>
<evidence type="ECO:0000256" key="6">
    <source>
        <dbReference type="RuleBase" id="RU004396"/>
    </source>
</evidence>
<gene>
    <name evidence="7" type="ORF">CONPUDRAFT_148862</name>
</gene>
<keyword evidence="8" id="KW-1185">Reference proteome</keyword>
<evidence type="ECO:0000313" key="7">
    <source>
        <dbReference type="EMBL" id="EIW86815.1"/>
    </source>
</evidence>
<evidence type="ECO:0000256" key="4">
    <source>
        <dbReference type="ARBA" id="ARBA00023128"/>
    </source>
</evidence>
<comment type="similarity">
    <text evidence="6">Belongs to the cytochrome c oxidase subunit 6A family.</text>
</comment>
<evidence type="ECO:0000256" key="3">
    <source>
        <dbReference type="ARBA" id="ARBA00022946"/>
    </source>
</evidence>
<dbReference type="GO" id="GO:0006123">
    <property type="term" value="P:mitochondrial electron transport, cytochrome c to oxygen"/>
    <property type="evidence" value="ECO:0007669"/>
    <property type="project" value="TreeGrafter"/>
</dbReference>
<dbReference type="RefSeq" id="XP_007763496.1">
    <property type="nucleotide sequence ID" value="XM_007765306.1"/>
</dbReference>
<comment type="caution">
    <text evidence="7">The sequence shown here is derived from an EMBL/GenBank/DDBJ whole genome shotgun (WGS) entry which is preliminary data.</text>
</comment>
<keyword evidence="2" id="KW-0999">Mitochondrion inner membrane</keyword>
<dbReference type="GO" id="GO:0030234">
    <property type="term" value="F:enzyme regulator activity"/>
    <property type="evidence" value="ECO:0007669"/>
    <property type="project" value="TreeGrafter"/>
</dbReference>
<dbReference type="GO" id="GO:0005743">
    <property type="term" value="C:mitochondrial inner membrane"/>
    <property type="evidence" value="ECO:0007669"/>
    <property type="project" value="UniProtKB-SubCell"/>
</dbReference>
<dbReference type="PANTHER" id="PTHR11504">
    <property type="entry name" value="CYTOCHROME C OXIDASE POLYPEPTIDE VIA"/>
    <property type="match status" value="1"/>
</dbReference>
<evidence type="ECO:0000256" key="2">
    <source>
        <dbReference type="ARBA" id="ARBA00022792"/>
    </source>
</evidence>
<dbReference type="GeneID" id="19202541"/>
<evidence type="ECO:0000256" key="5">
    <source>
        <dbReference type="ARBA" id="ARBA00023136"/>
    </source>
</evidence>
<dbReference type="PANTHER" id="PTHR11504:SF0">
    <property type="entry name" value="CYTOCHROME C OXIDASE SUBUNIT"/>
    <property type="match status" value="1"/>
</dbReference>
<dbReference type="Proteomes" id="UP000053558">
    <property type="component" value="Unassembled WGS sequence"/>
</dbReference>
<dbReference type="InterPro" id="IPR036418">
    <property type="entry name" value="Cyt_c_oxidase_su6a_sf"/>
</dbReference>
<sequence>MSSVLRTAARSAVRTRQGVRGYSQAHGGDYFAQREAVRAHADSTTQLWRRISFYVCFPVTAVVIAWVRNAEAEHAEHLAHLKEENGGKLPEVPNYDYLNKRVKPYPWGMNSLFFNPHVNKDLSASE</sequence>
<accession>A0A5M3N7K3</accession>